<gene>
    <name evidence="10" type="ORF">D6T64_08645</name>
</gene>
<comment type="caution">
    <text evidence="10">The sequence shown here is derived from an EMBL/GenBank/DDBJ whole genome shotgun (WGS) entry which is preliminary data.</text>
</comment>
<feature type="transmembrane region" description="Helical" evidence="8">
    <location>
        <begin position="54"/>
        <end position="77"/>
    </location>
</feature>
<dbReference type="AlphaFoldDB" id="A0A3A5MPE3"/>
<evidence type="ECO:0000259" key="9">
    <source>
        <dbReference type="PROSITE" id="PS50928"/>
    </source>
</evidence>
<protein>
    <submittedName>
        <fullName evidence="10">Amino acid ABC transporter permease</fullName>
    </submittedName>
</protein>
<feature type="transmembrane region" description="Helical" evidence="8">
    <location>
        <begin position="20"/>
        <end position="42"/>
    </location>
</feature>
<evidence type="ECO:0000256" key="8">
    <source>
        <dbReference type="RuleBase" id="RU363032"/>
    </source>
</evidence>
<dbReference type="Proteomes" id="UP000272015">
    <property type="component" value="Unassembled WGS sequence"/>
</dbReference>
<feature type="transmembrane region" description="Helical" evidence="8">
    <location>
        <begin position="184"/>
        <end position="205"/>
    </location>
</feature>
<evidence type="ECO:0000313" key="10">
    <source>
        <dbReference type="EMBL" id="RJT89018.1"/>
    </source>
</evidence>
<dbReference type="GO" id="GO:0022857">
    <property type="term" value="F:transmembrane transporter activity"/>
    <property type="evidence" value="ECO:0007669"/>
    <property type="project" value="InterPro"/>
</dbReference>
<dbReference type="InterPro" id="IPR000515">
    <property type="entry name" value="MetI-like"/>
</dbReference>
<dbReference type="OrthoDB" id="92598at2"/>
<dbReference type="CDD" id="cd06261">
    <property type="entry name" value="TM_PBP2"/>
    <property type="match status" value="1"/>
</dbReference>
<keyword evidence="7 8" id="KW-0472">Membrane</keyword>
<reference evidence="10 11" key="1">
    <citation type="submission" date="2018-09" db="EMBL/GenBank/DDBJ databases">
        <title>Novel species of Cryobacterium.</title>
        <authorList>
            <person name="Liu Q."/>
            <person name="Xin Y.-H."/>
        </authorList>
    </citation>
    <scope>NUCLEOTIDE SEQUENCE [LARGE SCALE GENOMIC DNA]</scope>
    <source>
        <strain evidence="10 11">Hh39</strain>
    </source>
</reference>
<keyword evidence="11" id="KW-1185">Reference proteome</keyword>
<organism evidence="10 11">
    <name type="scientific">Cryobacterium melibiosiphilum</name>
    <dbReference type="NCBI Taxonomy" id="995039"/>
    <lineage>
        <taxon>Bacteria</taxon>
        <taxon>Bacillati</taxon>
        <taxon>Actinomycetota</taxon>
        <taxon>Actinomycetes</taxon>
        <taxon>Micrococcales</taxon>
        <taxon>Microbacteriaceae</taxon>
        <taxon>Cryobacterium</taxon>
    </lineage>
</organism>
<evidence type="ECO:0000256" key="2">
    <source>
        <dbReference type="ARBA" id="ARBA00022448"/>
    </source>
</evidence>
<dbReference type="InterPro" id="IPR043429">
    <property type="entry name" value="ArtM/GltK/GlnP/TcyL/YhdX-like"/>
</dbReference>
<evidence type="ECO:0000256" key="3">
    <source>
        <dbReference type="ARBA" id="ARBA00022475"/>
    </source>
</evidence>
<dbReference type="SUPFAM" id="SSF161098">
    <property type="entry name" value="MetI-like"/>
    <property type="match status" value="1"/>
</dbReference>
<dbReference type="Pfam" id="PF00528">
    <property type="entry name" value="BPD_transp_1"/>
    <property type="match status" value="1"/>
</dbReference>
<dbReference type="NCBIfam" id="TIGR01726">
    <property type="entry name" value="HEQRo_perm_3TM"/>
    <property type="match status" value="1"/>
</dbReference>
<proteinExistence type="inferred from homology"/>
<evidence type="ECO:0000256" key="4">
    <source>
        <dbReference type="ARBA" id="ARBA00022692"/>
    </source>
</evidence>
<evidence type="ECO:0000256" key="1">
    <source>
        <dbReference type="ARBA" id="ARBA00004651"/>
    </source>
</evidence>
<dbReference type="PANTHER" id="PTHR30614:SF0">
    <property type="entry name" value="L-CYSTINE TRANSPORT SYSTEM PERMEASE PROTEIN TCYL"/>
    <property type="match status" value="1"/>
</dbReference>
<keyword evidence="3" id="KW-1003">Cell membrane</keyword>
<evidence type="ECO:0000256" key="7">
    <source>
        <dbReference type="ARBA" id="ARBA00023136"/>
    </source>
</evidence>
<keyword evidence="4 8" id="KW-0812">Transmembrane</keyword>
<dbReference type="RefSeq" id="WP_119974252.1">
    <property type="nucleotide sequence ID" value="NZ_JBHSQA010000016.1"/>
</dbReference>
<comment type="similarity">
    <text evidence="8">Belongs to the binding-protein-dependent transport system permease family.</text>
</comment>
<evidence type="ECO:0000256" key="6">
    <source>
        <dbReference type="ARBA" id="ARBA00022989"/>
    </source>
</evidence>
<evidence type="ECO:0000313" key="11">
    <source>
        <dbReference type="Proteomes" id="UP000272015"/>
    </source>
</evidence>
<keyword evidence="2 8" id="KW-0813">Transport</keyword>
<dbReference type="Gene3D" id="1.10.3720.10">
    <property type="entry name" value="MetI-like"/>
    <property type="match status" value="1"/>
</dbReference>
<dbReference type="InterPro" id="IPR010065">
    <property type="entry name" value="AA_ABC_transptr_permease_3TM"/>
</dbReference>
<dbReference type="PANTHER" id="PTHR30614">
    <property type="entry name" value="MEMBRANE COMPONENT OF AMINO ACID ABC TRANSPORTER"/>
    <property type="match status" value="1"/>
</dbReference>
<keyword evidence="5" id="KW-0029">Amino-acid transport</keyword>
<evidence type="ECO:0000256" key="5">
    <source>
        <dbReference type="ARBA" id="ARBA00022970"/>
    </source>
</evidence>
<feature type="domain" description="ABC transmembrane type-1" evidence="9">
    <location>
        <begin position="18"/>
        <end position="205"/>
    </location>
</feature>
<dbReference type="EMBL" id="QZVS01000078">
    <property type="protein sequence ID" value="RJT89018.1"/>
    <property type="molecule type" value="Genomic_DNA"/>
</dbReference>
<dbReference type="GO" id="GO:0006865">
    <property type="term" value="P:amino acid transport"/>
    <property type="evidence" value="ECO:0007669"/>
    <property type="project" value="UniProtKB-KW"/>
</dbReference>
<name>A0A3A5MPE3_9MICO</name>
<sequence length="216" mass="23098">MEFIDALVTSWPTLVKGLSVTLSLTALTLTFSVILGAIIVALKMSKVKAFSAFATAYLAIVRGVPLIALLFVIYFGIVSIVKVDAFTAAAIGLSVHSSAYVAEIFRSGISSVHNGQIEASRSLGMTRVATMSRVVAPQALRVVVPALVNQAIISLKDSAVASFITVDELFMSAQRLSAATFQPLTYYAIVSIYYLAIVGAMTYLSGRVERYFAKRG</sequence>
<dbReference type="InterPro" id="IPR035906">
    <property type="entry name" value="MetI-like_sf"/>
</dbReference>
<dbReference type="PROSITE" id="PS50928">
    <property type="entry name" value="ABC_TM1"/>
    <property type="match status" value="1"/>
</dbReference>
<comment type="subcellular location">
    <subcellularLocation>
        <location evidence="1 8">Cell membrane</location>
        <topology evidence="1 8">Multi-pass membrane protein</topology>
    </subcellularLocation>
</comment>
<keyword evidence="6 8" id="KW-1133">Transmembrane helix</keyword>
<accession>A0A3A5MPE3</accession>
<dbReference type="GO" id="GO:0043190">
    <property type="term" value="C:ATP-binding cassette (ABC) transporter complex"/>
    <property type="evidence" value="ECO:0007669"/>
    <property type="project" value="InterPro"/>
</dbReference>